<feature type="transmembrane region" description="Helical" evidence="8">
    <location>
        <begin position="174"/>
        <end position="195"/>
    </location>
</feature>
<organism evidence="10 11">
    <name type="scientific">Mycobacterium ulcerans str. Harvey</name>
    <dbReference type="NCBI Taxonomy" id="1299332"/>
    <lineage>
        <taxon>Bacteria</taxon>
        <taxon>Bacillati</taxon>
        <taxon>Actinomycetota</taxon>
        <taxon>Actinomycetes</taxon>
        <taxon>Mycobacteriales</taxon>
        <taxon>Mycobacteriaceae</taxon>
        <taxon>Mycobacterium</taxon>
        <taxon>Mycobacterium ulcerans group</taxon>
    </lineage>
</organism>
<keyword evidence="11" id="KW-1185">Reference proteome</keyword>
<feature type="transmembrane region" description="Helical" evidence="8">
    <location>
        <begin position="116"/>
        <end position="134"/>
    </location>
</feature>
<comment type="caution">
    <text evidence="10">The sequence shown here is derived from an EMBL/GenBank/DDBJ whole genome shotgun (WGS) entry which is preliminary data.</text>
</comment>
<dbReference type="InterPro" id="IPR050814">
    <property type="entry name" value="Myo-inositol_Transporter"/>
</dbReference>
<keyword evidence="3 7" id="KW-0813">Transport</keyword>
<dbReference type="PROSITE" id="PS00217">
    <property type="entry name" value="SUGAR_TRANSPORT_2"/>
    <property type="match status" value="1"/>
</dbReference>
<reference evidence="10 11" key="1">
    <citation type="submission" date="2014-01" db="EMBL/GenBank/DDBJ databases">
        <authorList>
            <person name="Dobos K."/>
            <person name="Lenaerts A."/>
            <person name="Ordway D."/>
            <person name="DeGroote M.A."/>
            <person name="Parker T."/>
            <person name="Sizemore C."/>
            <person name="Tallon L.J."/>
            <person name="Sadzewicz L.K."/>
            <person name="Sengamalay N."/>
            <person name="Fraser C.M."/>
            <person name="Hine E."/>
            <person name="Shefchek K.A."/>
            <person name="Das S.P."/>
            <person name="Tettelin H."/>
        </authorList>
    </citation>
    <scope>NUCLEOTIDE SEQUENCE [LARGE SCALE GENOMIC DNA]</scope>
    <source>
        <strain evidence="10 11">Harvey</strain>
    </source>
</reference>
<protein>
    <submittedName>
        <fullName evidence="10">MFS transporter, sugar porter family protein</fullName>
    </submittedName>
</protein>
<feature type="domain" description="Major facilitator superfamily (MFS) profile" evidence="9">
    <location>
        <begin position="49"/>
        <end position="466"/>
    </location>
</feature>
<feature type="transmembrane region" description="Helical" evidence="8">
    <location>
        <begin position="421"/>
        <end position="438"/>
    </location>
</feature>
<evidence type="ECO:0000256" key="8">
    <source>
        <dbReference type="SAM" id="Phobius"/>
    </source>
</evidence>
<dbReference type="PRINTS" id="PR00171">
    <property type="entry name" value="SUGRTRNSPORT"/>
</dbReference>
<dbReference type="InterPro" id="IPR003663">
    <property type="entry name" value="Sugar/inositol_transpt"/>
</dbReference>
<dbReference type="NCBIfam" id="TIGR00879">
    <property type="entry name" value="SP"/>
    <property type="match status" value="1"/>
</dbReference>
<comment type="subcellular location">
    <subcellularLocation>
        <location evidence="1">Cell membrane</location>
        <topology evidence="1">Multi-pass membrane protein</topology>
    </subcellularLocation>
</comment>
<feature type="transmembrane region" description="Helical" evidence="8">
    <location>
        <begin position="282"/>
        <end position="304"/>
    </location>
</feature>
<dbReference type="InterPro" id="IPR005828">
    <property type="entry name" value="MFS_sugar_transport-like"/>
</dbReference>
<feature type="transmembrane region" description="Helical" evidence="8">
    <location>
        <begin position="87"/>
        <end position="109"/>
    </location>
</feature>
<evidence type="ECO:0000256" key="3">
    <source>
        <dbReference type="ARBA" id="ARBA00022448"/>
    </source>
</evidence>
<comment type="similarity">
    <text evidence="2 7">Belongs to the major facilitator superfamily. Sugar transporter (TC 2.A.1.1) family.</text>
</comment>
<evidence type="ECO:0000256" key="5">
    <source>
        <dbReference type="ARBA" id="ARBA00022989"/>
    </source>
</evidence>
<keyword evidence="5 8" id="KW-1133">Transmembrane helix</keyword>
<feature type="transmembrane region" description="Helical" evidence="8">
    <location>
        <begin position="374"/>
        <end position="400"/>
    </location>
</feature>
<dbReference type="PANTHER" id="PTHR48020">
    <property type="entry name" value="PROTON MYO-INOSITOL COTRANSPORTER"/>
    <property type="match status" value="1"/>
</dbReference>
<dbReference type="PANTHER" id="PTHR48020:SF12">
    <property type="entry name" value="PROTON MYO-INOSITOL COTRANSPORTER"/>
    <property type="match status" value="1"/>
</dbReference>
<evidence type="ECO:0000256" key="2">
    <source>
        <dbReference type="ARBA" id="ARBA00010992"/>
    </source>
</evidence>
<feature type="transmembrane region" description="Helical" evidence="8">
    <location>
        <begin position="44"/>
        <end position="67"/>
    </location>
</feature>
<proteinExistence type="inferred from homology"/>
<name>A0ABP3AJ04_MYCUL</name>
<dbReference type="InterPro" id="IPR036259">
    <property type="entry name" value="MFS_trans_sf"/>
</dbReference>
<dbReference type="PROSITE" id="PS50850">
    <property type="entry name" value="MFS"/>
    <property type="match status" value="1"/>
</dbReference>
<dbReference type="EMBL" id="JAOL01000094">
    <property type="protein sequence ID" value="EUA91205.1"/>
    <property type="molecule type" value="Genomic_DNA"/>
</dbReference>
<evidence type="ECO:0000313" key="10">
    <source>
        <dbReference type="EMBL" id="EUA91205.1"/>
    </source>
</evidence>
<evidence type="ECO:0000256" key="1">
    <source>
        <dbReference type="ARBA" id="ARBA00004651"/>
    </source>
</evidence>
<feature type="transmembrane region" description="Helical" evidence="8">
    <location>
        <begin position="347"/>
        <end position="368"/>
    </location>
</feature>
<keyword evidence="6 8" id="KW-0472">Membrane</keyword>
<dbReference type="Gene3D" id="1.20.1250.20">
    <property type="entry name" value="MFS general substrate transporter like domains"/>
    <property type="match status" value="1"/>
</dbReference>
<dbReference type="Proteomes" id="UP000020681">
    <property type="component" value="Unassembled WGS sequence"/>
</dbReference>
<feature type="transmembrane region" description="Helical" evidence="8">
    <location>
        <begin position="201"/>
        <end position="220"/>
    </location>
</feature>
<evidence type="ECO:0000313" key="11">
    <source>
        <dbReference type="Proteomes" id="UP000020681"/>
    </source>
</evidence>
<feature type="transmembrane region" description="Helical" evidence="8">
    <location>
        <begin position="140"/>
        <end position="162"/>
    </location>
</feature>
<dbReference type="Pfam" id="PF00083">
    <property type="entry name" value="Sugar_tr"/>
    <property type="match status" value="1"/>
</dbReference>
<gene>
    <name evidence="10" type="ORF">I551_2333</name>
</gene>
<dbReference type="PROSITE" id="PS00216">
    <property type="entry name" value="SUGAR_TRANSPORT_1"/>
    <property type="match status" value="1"/>
</dbReference>
<sequence>MPAQAGMAKQSAPAAANSALLSPIRAALLSRPRSRPKPAEHGRATGILVALTAASVGLIYGYDLSIIAGAQLFITEEFGLSTHQQELLTTMVVIGQIVGALGAGVLANAIGRKKSVVMLLVAYTMFAVLGALSVSLPMLLAARFLLGLAVGVSIVVVPVYVAESAPAAVRGSLLTVYQLTTVSGLIVGYLTGYLLAGTHSWRWMLGLATVPAMLLLPLLIRMPDTPRWYVMKGRIQEARAALLRVDPAADVEEELAEIGTALSEGSGGVSEMLRPPFLRATIFVITLGFLIQITGINAIIYYSPRIFEAMGFTGDFALLGLPALVQIAGVAAVITSLLLVDRVGRRPILLSGIAIMIVADVALMAVFARGQGAAILGFAGILLFIIGYTMGFGSLGWVYASESFPTRLRSIGSSTMLTANLIANAIVAAVFLTMLHSLGGSGAFAVFGVLALVAFGVVYRYAPETKGRQLEEIRHFWENGGRWPEKLTEAP</sequence>
<evidence type="ECO:0000256" key="6">
    <source>
        <dbReference type="ARBA" id="ARBA00023136"/>
    </source>
</evidence>
<dbReference type="InterPro" id="IPR005829">
    <property type="entry name" value="Sugar_transporter_CS"/>
</dbReference>
<keyword evidence="4 8" id="KW-0812">Transmembrane</keyword>
<evidence type="ECO:0000259" key="9">
    <source>
        <dbReference type="PROSITE" id="PS50850"/>
    </source>
</evidence>
<dbReference type="InterPro" id="IPR020846">
    <property type="entry name" value="MFS_dom"/>
</dbReference>
<accession>A0ABP3AJ04</accession>
<dbReference type="SUPFAM" id="SSF103473">
    <property type="entry name" value="MFS general substrate transporter"/>
    <property type="match status" value="1"/>
</dbReference>
<feature type="transmembrane region" description="Helical" evidence="8">
    <location>
        <begin position="444"/>
        <end position="462"/>
    </location>
</feature>
<feature type="transmembrane region" description="Helical" evidence="8">
    <location>
        <begin position="316"/>
        <end position="340"/>
    </location>
</feature>
<evidence type="ECO:0000256" key="4">
    <source>
        <dbReference type="ARBA" id="ARBA00022692"/>
    </source>
</evidence>
<evidence type="ECO:0000256" key="7">
    <source>
        <dbReference type="RuleBase" id="RU003346"/>
    </source>
</evidence>